<feature type="compositionally biased region" description="Low complexity" evidence="2">
    <location>
        <begin position="233"/>
        <end position="249"/>
    </location>
</feature>
<feature type="region of interest" description="Disordered" evidence="2">
    <location>
        <begin position="201"/>
        <end position="283"/>
    </location>
</feature>
<gene>
    <name evidence="5" type="primary">LOC108666206</name>
</gene>
<feature type="compositionally biased region" description="Gly residues" evidence="2">
    <location>
        <begin position="736"/>
        <end position="790"/>
    </location>
</feature>
<keyword evidence="4" id="KW-1185">Reference proteome</keyword>
<dbReference type="GeneID" id="108666206"/>
<dbReference type="PANTHER" id="PTHR15696:SF0">
    <property type="entry name" value="TELOMERASE-BINDING PROTEIN EST1A"/>
    <property type="match status" value="1"/>
</dbReference>
<dbReference type="AlphaFoldDB" id="A0A979FNQ8"/>
<evidence type="ECO:0000259" key="3">
    <source>
        <dbReference type="SMART" id="SM00670"/>
    </source>
</evidence>
<reference evidence="5" key="1">
    <citation type="submission" date="2025-08" db="UniProtKB">
        <authorList>
            <consortium name="RefSeq"/>
        </authorList>
    </citation>
    <scope>IDENTIFICATION</scope>
    <source>
        <tissue evidence="5">Whole organism</tissue>
    </source>
</reference>
<feature type="region of interest" description="Disordered" evidence="2">
    <location>
        <begin position="460"/>
        <end position="510"/>
    </location>
</feature>
<dbReference type="GO" id="GO:0000184">
    <property type="term" value="P:nuclear-transcribed mRNA catabolic process, nonsense-mediated decay"/>
    <property type="evidence" value="ECO:0007669"/>
    <property type="project" value="TreeGrafter"/>
</dbReference>
<dbReference type="Pfam" id="PF13638">
    <property type="entry name" value="PIN_4"/>
    <property type="match status" value="1"/>
</dbReference>
<keyword evidence="1" id="KW-0175">Coiled coil</keyword>
<organism evidence="4 5">
    <name type="scientific">Hyalella azteca</name>
    <name type="common">Amphipod</name>
    <dbReference type="NCBI Taxonomy" id="294128"/>
    <lineage>
        <taxon>Eukaryota</taxon>
        <taxon>Metazoa</taxon>
        <taxon>Ecdysozoa</taxon>
        <taxon>Arthropoda</taxon>
        <taxon>Crustacea</taxon>
        <taxon>Multicrustacea</taxon>
        <taxon>Malacostraca</taxon>
        <taxon>Eumalacostraca</taxon>
        <taxon>Peracarida</taxon>
        <taxon>Amphipoda</taxon>
        <taxon>Senticaudata</taxon>
        <taxon>Talitrida</taxon>
        <taxon>Talitroidea</taxon>
        <taxon>Hyalellidae</taxon>
        <taxon>Hyalella</taxon>
    </lineage>
</organism>
<dbReference type="PANTHER" id="PTHR15696">
    <property type="entry name" value="SMG-7 SUPPRESSOR WITH MORPHOLOGICAL EFFECT ON GENITALIA PROTEIN 7"/>
    <property type="match status" value="1"/>
</dbReference>
<dbReference type="GO" id="GO:0042162">
    <property type="term" value="F:telomeric DNA binding"/>
    <property type="evidence" value="ECO:0007669"/>
    <property type="project" value="TreeGrafter"/>
</dbReference>
<feature type="domain" description="PIN" evidence="3">
    <location>
        <begin position="553"/>
        <end position="699"/>
    </location>
</feature>
<accession>A0A979FNQ8</accession>
<dbReference type="SUPFAM" id="SSF88723">
    <property type="entry name" value="PIN domain-like"/>
    <property type="match status" value="1"/>
</dbReference>
<sequence>MAANAFESARDSLTSFFEGIRTRFTVLREELDCGAPWPPASAVATVREGGVRREVWHRLDGSCATKLRACATEPDPVATLLSGVPADQLMKQFLTCYLHCHGLLFSRVSLEEFEACSRRCLLLFAALLRCQPPKLSSTHLLQILALNIFAVHSTQLHDTRLGQGYRSAAQELALLLSQEMFGRLAERVAAVMPHSINSNLNITSQDTSLGPDVSCSSPIMPESVKRTSLPGNSPSEPTSRRISSSSDQSFGLRSSRNRTASSCEPRDTRVPQNPPAPASDPFDVAGMTWLLDEAEEPPALPQQMPRLLLPAAAHLVPALKVWCDWLLYNSPLWHPPPSNADYSSQWFDSWSCVAELATVLHGLSEADVAIYTDEVTAGGQTDKFVPITLEEDKFLRGYDPLLASQKLPCMLTDDPAALSRAGDWVRLQQLQTVLGKFMCGLEPPVLRLQKTAQGDVFLPAVSSPCPSPDIRAPSTLDSRVPPENDIVEEDSSDSDDDGEENLAADEGGAAGGMSATLRALWQRKRQLDKRRRRAEREKRSMRGVGVELEVRPRYVMPDTNCFITHLPYLTELVTPPSPYTLLVPLVVVSELEGLSRGADDTAEAGEVVDGASRAQWARQAREFVRSKRHNIRAVTTQGNILTSSDFQEAIVDEMTNDDKILSSCQHFCVVDQSRTATSDAVVHVRCEAVLLTADRNLSIKAYASNVPVCTVPHFKRWAEEASKNIKTRPSASNRWGDGGRGRGGGGGGRGRGGGGGSGGGFGGSASRGRGGYGHGNFSEGRGGSGRGYSGGERRGSRGRGGGGSYRGGRRACDRGSSLSSGYENDGSDCCGGGTDNCCGEGEAIGDCALRCNGYASVNGNVRRFRIIGSSCGDSPPGEERNFIHLNRKIYPQGGVSTTKEREGVRGRREPEDVSCCQNLCNSDESITSLATAVKTRLPPAVSVQATSPYLKANVQKLFSVLFNGVKITETIPDIPPRNVTAIPEKYNLSLGFNPRHGWSEDIELFCNRWMWSESKALSRISRCPVLHYGKILNYVDLLSVLGAFCILQELGVVYLVMSMNLVLELTAFTRQMFSL</sequence>
<dbReference type="GO" id="GO:0070034">
    <property type="term" value="F:telomerase RNA binding"/>
    <property type="evidence" value="ECO:0007669"/>
    <property type="project" value="TreeGrafter"/>
</dbReference>
<feature type="region of interest" description="Disordered" evidence="2">
    <location>
        <begin position="722"/>
        <end position="825"/>
    </location>
</feature>
<evidence type="ECO:0000313" key="4">
    <source>
        <dbReference type="Proteomes" id="UP000694843"/>
    </source>
</evidence>
<feature type="coiled-coil region" evidence="1">
    <location>
        <begin position="517"/>
        <end position="544"/>
    </location>
</feature>
<proteinExistence type="predicted"/>
<dbReference type="InterPro" id="IPR029060">
    <property type="entry name" value="PIN-like_dom_sf"/>
</dbReference>
<name>A0A979FNQ8_HYAAZ</name>
<dbReference type="InterPro" id="IPR002716">
    <property type="entry name" value="PIN_dom"/>
</dbReference>
<dbReference type="SUPFAM" id="SSF48452">
    <property type="entry name" value="TPR-like"/>
    <property type="match status" value="1"/>
</dbReference>
<feature type="compositionally biased region" description="Polar residues" evidence="2">
    <location>
        <begin position="251"/>
        <end position="262"/>
    </location>
</feature>
<dbReference type="Gene3D" id="3.40.50.1010">
    <property type="entry name" value="5'-nuclease"/>
    <property type="match status" value="1"/>
</dbReference>
<protein>
    <submittedName>
        <fullName evidence="5">Telomerase-binding protein EST1A isoform X2</fullName>
    </submittedName>
</protein>
<evidence type="ECO:0000313" key="5">
    <source>
        <dbReference type="RefSeq" id="XP_047738699.1"/>
    </source>
</evidence>
<evidence type="ECO:0000256" key="2">
    <source>
        <dbReference type="SAM" id="MobiDB-lite"/>
    </source>
</evidence>
<dbReference type="Proteomes" id="UP000694843">
    <property type="component" value="Unplaced"/>
</dbReference>
<dbReference type="GO" id="GO:0005697">
    <property type="term" value="C:telomerase holoenzyme complex"/>
    <property type="evidence" value="ECO:0007669"/>
    <property type="project" value="TreeGrafter"/>
</dbReference>
<evidence type="ECO:0000256" key="1">
    <source>
        <dbReference type="SAM" id="Coils"/>
    </source>
</evidence>
<dbReference type="RefSeq" id="XP_047738699.1">
    <property type="nucleotide sequence ID" value="XM_047882743.1"/>
</dbReference>
<dbReference type="InterPro" id="IPR011990">
    <property type="entry name" value="TPR-like_helical_dom_sf"/>
</dbReference>
<dbReference type="SMART" id="SM00670">
    <property type="entry name" value="PINc"/>
    <property type="match status" value="1"/>
</dbReference>
<dbReference type="InterPro" id="IPR045153">
    <property type="entry name" value="Est1/Ebs1-like"/>
</dbReference>
<feature type="compositionally biased region" description="Acidic residues" evidence="2">
    <location>
        <begin position="485"/>
        <end position="503"/>
    </location>
</feature>